<evidence type="ECO:0000313" key="5">
    <source>
        <dbReference type="Proteomes" id="UP001634394"/>
    </source>
</evidence>
<comment type="caution">
    <text evidence="4">The sequence shown here is derived from an EMBL/GenBank/DDBJ whole genome shotgun (WGS) entry which is preliminary data.</text>
</comment>
<gene>
    <name evidence="4" type="ORF">ACJMK2_003782</name>
</gene>
<keyword evidence="2" id="KW-0812">Transmembrane</keyword>
<keyword evidence="2" id="KW-0472">Membrane</keyword>
<evidence type="ECO:0000313" key="4">
    <source>
        <dbReference type="EMBL" id="KAL3891521.1"/>
    </source>
</evidence>
<keyword evidence="1" id="KW-1015">Disulfide bond</keyword>
<proteinExistence type="predicted"/>
<dbReference type="Proteomes" id="UP001634394">
    <property type="component" value="Unassembled WGS sequence"/>
</dbReference>
<keyword evidence="5" id="KW-1185">Reference proteome</keyword>
<dbReference type="InterPro" id="IPR007084">
    <property type="entry name" value="BRICHOS_dom"/>
</dbReference>
<dbReference type="SMART" id="SM01039">
    <property type="entry name" value="BRICHOS"/>
    <property type="match status" value="1"/>
</dbReference>
<dbReference type="AlphaFoldDB" id="A0ABD3Y0T7"/>
<organism evidence="4 5">
    <name type="scientific">Sinanodonta woodiana</name>
    <name type="common">Chinese pond mussel</name>
    <name type="synonym">Anodonta woodiana</name>
    <dbReference type="NCBI Taxonomy" id="1069815"/>
    <lineage>
        <taxon>Eukaryota</taxon>
        <taxon>Metazoa</taxon>
        <taxon>Spiralia</taxon>
        <taxon>Lophotrochozoa</taxon>
        <taxon>Mollusca</taxon>
        <taxon>Bivalvia</taxon>
        <taxon>Autobranchia</taxon>
        <taxon>Heteroconchia</taxon>
        <taxon>Palaeoheterodonta</taxon>
        <taxon>Unionida</taxon>
        <taxon>Unionoidea</taxon>
        <taxon>Unionidae</taxon>
        <taxon>Unioninae</taxon>
        <taxon>Sinanodonta</taxon>
    </lineage>
</organism>
<dbReference type="EMBL" id="JBJQND010000001">
    <property type="protein sequence ID" value="KAL3891521.1"/>
    <property type="molecule type" value="Genomic_DNA"/>
</dbReference>
<sequence>MKPITTITQKETVGTSDLMQTEIQQLPHISNGKQWKWRTRFLVGLIVLVVILATVIVGGVFLGKELTKDSIKTFQATYKTDNRDDASETIIVSATEVKFQIPGVADAVLDFDKGLSMYKRRDEGRSLCFLTTFNASEGLAPKELKEFLEKTQGTYKAEREIRNCYKATNVSITNRNFLSPITKDMCNDVDIFWMIKNDCSNQLEGRQKRANICVSLFWGMIEFSISW</sequence>
<reference evidence="4 5" key="1">
    <citation type="submission" date="2024-11" db="EMBL/GenBank/DDBJ databases">
        <title>Chromosome-level genome assembly of the freshwater bivalve Anodonta woodiana.</title>
        <authorList>
            <person name="Chen X."/>
        </authorList>
    </citation>
    <scope>NUCLEOTIDE SEQUENCE [LARGE SCALE GENOMIC DNA]</scope>
    <source>
        <strain evidence="4">MN2024</strain>
        <tissue evidence="4">Gills</tissue>
    </source>
</reference>
<evidence type="ECO:0000256" key="2">
    <source>
        <dbReference type="SAM" id="Phobius"/>
    </source>
</evidence>
<dbReference type="Pfam" id="PF04089">
    <property type="entry name" value="BRICHOS"/>
    <property type="match status" value="1"/>
</dbReference>
<dbReference type="PANTHER" id="PTHR10800">
    <property type="entry name" value="PULMONARY SURFACTANT-ASSOCIATED PROTEIN C"/>
    <property type="match status" value="1"/>
</dbReference>
<dbReference type="PANTHER" id="PTHR10800:SF4">
    <property type="entry name" value="PULMONARY SURFACTANT-ASSOCIATED PROTEIN C"/>
    <property type="match status" value="1"/>
</dbReference>
<evidence type="ECO:0000259" key="3">
    <source>
        <dbReference type="PROSITE" id="PS50869"/>
    </source>
</evidence>
<name>A0ABD3Y0T7_SINWO</name>
<dbReference type="InterPro" id="IPR001729">
    <property type="entry name" value="SP-C"/>
</dbReference>
<feature type="transmembrane region" description="Helical" evidence="2">
    <location>
        <begin position="41"/>
        <end position="62"/>
    </location>
</feature>
<accession>A0ABD3Y0T7</accession>
<dbReference type="PROSITE" id="PS50869">
    <property type="entry name" value="BRICHOS"/>
    <property type="match status" value="1"/>
</dbReference>
<evidence type="ECO:0000256" key="1">
    <source>
        <dbReference type="ARBA" id="ARBA00023157"/>
    </source>
</evidence>
<keyword evidence="2" id="KW-1133">Transmembrane helix</keyword>
<feature type="domain" description="BRICHOS" evidence="3">
    <location>
        <begin position="101"/>
        <end position="194"/>
    </location>
</feature>
<protein>
    <recommendedName>
        <fullName evidence="3">BRICHOS domain-containing protein</fullName>
    </recommendedName>
</protein>